<gene>
    <name evidence="1" type="ORF">PanWU01x14_284090</name>
</gene>
<proteinExistence type="predicted"/>
<organism evidence="1 2">
    <name type="scientific">Parasponia andersonii</name>
    <name type="common">Sponia andersonii</name>
    <dbReference type="NCBI Taxonomy" id="3476"/>
    <lineage>
        <taxon>Eukaryota</taxon>
        <taxon>Viridiplantae</taxon>
        <taxon>Streptophyta</taxon>
        <taxon>Embryophyta</taxon>
        <taxon>Tracheophyta</taxon>
        <taxon>Spermatophyta</taxon>
        <taxon>Magnoliopsida</taxon>
        <taxon>eudicotyledons</taxon>
        <taxon>Gunneridae</taxon>
        <taxon>Pentapetalae</taxon>
        <taxon>rosids</taxon>
        <taxon>fabids</taxon>
        <taxon>Rosales</taxon>
        <taxon>Cannabaceae</taxon>
        <taxon>Parasponia</taxon>
    </lineage>
</organism>
<evidence type="ECO:0000313" key="2">
    <source>
        <dbReference type="Proteomes" id="UP000237105"/>
    </source>
</evidence>
<dbReference type="Proteomes" id="UP000237105">
    <property type="component" value="Unassembled WGS sequence"/>
</dbReference>
<dbReference type="AlphaFoldDB" id="A0A2P5B050"/>
<comment type="caution">
    <text evidence="1">The sequence shown here is derived from an EMBL/GenBank/DDBJ whole genome shotgun (WGS) entry which is preliminary data.</text>
</comment>
<feature type="non-terminal residue" evidence="1">
    <location>
        <position position="1"/>
    </location>
</feature>
<keyword evidence="2" id="KW-1185">Reference proteome</keyword>
<protein>
    <submittedName>
        <fullName evidence="1">Uncharacterized protein</fullName>
    </submittedName>
</protein>
<name>A0A2P5B050_PARAD</name>
<reference evidence="2" key="1">
    <citation type="submission" date="2016-06" db="EMBL/GenBank/DDBJ databases">
        <title>Parallel loss of symbiosis genes in relatives of nitrogen-fixing non-legume Parasponia.</title>
        <authorList>
            <person name="Van Velzen R."/>
            <person name="Holmer R."/>
            <person name="Bu F."/>
            <person name="Rutten L."/>
            <person name="Van Zeijl A."/>
            <person name="Liu W."/>
            <person name="Santuari L."/>
            <person name="Cao Q."/>
            <person name="Sharma T."/>
            <person name="Shen D."/>
            <person name="Roswanjaya Y."/>
            <person name="Wardhani T."/>
            <person name="Kalhor M.S."/>
            <person name="Jansen J."/>
            <person name="Van den Hoogen J."/>
            <person name="Gungor B."/>
            <person name="Hartog M."/>
            <person name="Hontelez J."/>
            <person name="Verver J."/>
            <person name="Yang W.-C."/>
            <person name="Schijlen E."/>
            <person name="Repin R."/>
            <person name="Schilthuizen M."/>
            <person name="Schranz E."/>
            <person name="Heidstra R."/>
            <person name="Miyata K."/>
            <person name="Fedorova E."/>
            <person name="Kohlen W."/>
            <person name="Bisseling T."/>
            <person name="Smit S."/>
            <person name="Geurts R."/>
        </authorList>
    </citation>
    <scope>NUCLEOTIDE SEQUENCE [LARGE SCALE GENOMIC DNA]</scope>
    <source>
        <strain evidence="2">cv. WU1-14</strain>
    </source>
</reference>
<dbReference type="EMBL" id="JXTB01000398">
    <property type="protein sequence ID" value="PON42169.1"/>
    <property type="molecule type" value="Genomic_DNA"/>
</dbReference>
<evidence type="ECO:0000313" key="1">
    <source>
        <dbReference type="EMBL" id="PON42169.1"/>
    </source>
</evidence>
<accession>A0A2P5B050</accession>
<sequence length="101" mass="11609">PHITNLVTLPFLHPKKKKLEKEICMKKHALILIQIRTYYKLAQKPKSHIIQNPKSKCLSATAVASPNKRPRIISIEPQKQIKLKALVHQLSSMKRNLISQT</sequence>